<evidence type="ECO:0000313" key="2">
    <source>
        <dbReference type="Proteomes" id="UP000645462"/>
    </source>
</evidence>
<dbReference type="Proteomes" id="UP000645462">
    <property type="component" value="Unassembled WGS sequence"/>
</dbReference>
<reference evidence="2" key="1">
    <citation type="journal article" date="2019" name="Int. J. Syst. Evol. Microbiol.">
        <title>The Global Catalogue of Microorganisms (GCM) 10K type strain sequencing project: providing services to taxonomists for standard genome sequencing and annotation.</title>
        <authorList>
            <consortium name="The Broad Institute Genomics Platform"/>
            <consortium name="The Broad Institute Genome Sequencing Center for Infectious Disease"/>
            <person name="Wu L."/>
            <person name="Ma J."/>
        </authorList>
    </citation>
    <scope>NUCLEOTIDE SEQUENCE [LARGE SCALE GENOMIC DNA]</scope>
    <source>
        <strain evidence="2">CGMCC 1.12478</strain>
    </source>
</reference>
<comment type="caution">
    <text evidence="1">The sequence shown here is derived from an EMBL/GenBank/DDBJ whole genome shotgun (WGS) entry which is preliminary data.</text>
</comment>
<keyword evidence="2" id="KW-1185">Reference proteome</keyword>
<gene>
    <name evidence="1" type="ORF">GCM10011363_19010</name>
</gene>
<sequence length="253" mass="27825">MQKAPSHFAAWARGATSDGMSMFILSPETVWNPKALETGSVPRKVLHRIAFLPKGGGAAMVARVIFENEPLRCFIALSPFVAAMFIWRDLALPISQAPVAMIIVIGFFEMKVLRLSPDKRKALMTEDDAARILDTLSYRARRVLTRLAAHRGQTSGEIMLVVEQSELAHITPLTLVSVQTREGKPRILPLDDTERGLIADGLFDAEFSERDLHAANLREDIYLRSVTFDARGVSGHARLAALLDAPAPQEATA</sequence>
<evidence type="ECO:0000313" key="1">
    <source>
        <dbReference type="EMBL" id="GGC02620.1"/>
    </source>
</evidence>
<protein>
    <submittedName>
        <fullName evidence="1">Uncharacterized protein</fullName>
    </submittedName>
</protein>
<accession>A0ABQ1KPL7</accession>
<proteinExistence type="predicted"/>
<organism evidence="1 2">
    <name type="scientific">Marivita lacus</name>
    <dbReference type="NCBI Taxonomy" id="1323742"/>
    <lineage>
        <taxon>Bacteria</taxon>
        <taxon>Pseudomonadati</taxon>
        <taxon>Pseudomonadota</taxon>
        <taxon>Alphaproteobacteria</taxon>
        <taxon>Rhodobacterales</taxon>
        <taxon>Roseobacteraceae</taxon>
        <taxon>Marivita</taxon>
    </lineage>
</organism>
<name>A0ABQ1KPL7_9RHOB</name>
<dbReference type="EMBL" id="BMFC01000003">
    <property type="protein sequence ID" value="GGC02620.1"/>
    <property type="molecule type" value="Genomic_DNA"/>
</dbReference>